<proteinExistence type="predicted"/>
<dbReference type="AlphaFoldDB" id="A0A2P2N9C4"/>
<dbReference type="EMBL" id="GGEC01058597">
    <property type="protein sequence ID" value="MBX39081.1"/>
    <property type="molecule type" value="Transcribed_RNA"/>
</dbReference>
<organism evidence="1">
    <name type="scientific">Rhizophora mucronata</name>
    <name type="common">Asiatic mangrove</name>
    <dbReference type="NCBI Taxonomy" id="61149"/>
    <lineage>
        <taxon>Eukaryota</taxon>
        <taxon>Viridiplantae</taxon>
        <taxon>Streptophyta</taxon>
        <taxon>Embryophyta</taxon>
        <taxon>Tracheophyta</taxon>
        <taxon>Spermatophyta</taxon>
        <taxon>Magnoliopsida</taxon>
        <taxon>eudicotyledons</taxon>
        <taxon>Gunneridae</taxon>
        <taxon>Pentapetalae</taxon>
        <taxon>rosids</taxon>
        <taxon>fabids</taxon>
        <taxon>Malpighiales</taxon>
        <taxon>Rhizophoraceae</taxon>
        <taxon>Rhizophora</taxon>
    </lineage>
</organism>
<evidence type="ECO:0000313" key="1">
    <source>
        <dbReference type="EMBL" id="MBX39081.1"/>
    </source>
</evidence>
<name>A0A2P2N9C4_RHIMU</name>
<sequence>MHTSVGLNHNKPTKMRLVMMKTAL</sequence>
<accession>A0A2P2N9C4</accession>
<protein>
    <submittedName>
        <fullName evidence="1">Uncharacterized protein</fullName>
    </submittedName>
</protein>
<reference evidence="1" key="1">
    <citation type="submission" date="2018-02" db="EMBL/GenBank/DDBJ databases">
        <title>Rhizophora mucronata_Transcriptome.</title>
        <authorList>
            <person name="Meera S.P."/>
            <person name="Sreeshan A."/>
            <person name="Augustine A."/>
        </authorList>
    </citation>
    <scope>NUCLEOTIDE SEQUENCE</scope>
    <source>
        <tissue evidence="1">Leaf</tissue>
    </source>
</reference>